<dbReference type="PROSITE" id="PS51462">
    <property type="entry name" value="NUDIX"/>
    <property type="match status" value="1"/>
</dbReference>
<keyword evidence="3" id="KW-0479">Metal-binding</keyword>
<keyword evidence="8" id="KW-1185">Reference proteome</keyword>
<dbReference type="InterPro" id="IPR015797">
    <property type="entry name" value="NUDIX_hydrolase-like_dom_sf"/>
</dbReference>
<evidence type="ECO:0000256" key="1">
    <source>
        <dbReference type="ARBA" id="ARBA00001936"/>
    </source>
</evidence>
<gene>
    <name evidence="9" type="primary">LOC113205778</name>
</gene>
<evidence type="ECO:0000256" key="6">
    <source>
        <dbReference type="ARBA" id="ARBA00023211"/>
    </source>
</evidence>
<dbReference type="SUPFAM" id="SSF55811">
    <property type="entry name" value="Nudix"/>
    <property type="match status" value="1"/>
</dbReference>
<dbReference type="OrthoDB" id="206213at2759"/>
<comment type="cofactor">
    <cofactor evidence="2">
        <name>Mg(2+)</name>
        <dbReference type="ChEBI" id="CHEBI:18420"/>
    </cofactor>
</comment>
<comment type="cofactor">
    <cofactor evidence="1">
        <name>Mn(2+)</name>
        <dbReference type="ChEBI" id="CHEBI:29035"/>
    </cofactor>
</comment>
<evidence type="ECO:0000256" key="4">
    <source>
        <dbReference type="ARBA" id="ARBA00022801"/>
    </source>
</evidence>
<dbReference type="InterPro" id="IPR045121">
    <property type="entry name" value="CoAse"/>
</dbReference>
<dbReference type="Pfam" id="PF00293">
    <property type="entry name" value="NUDIX"/>
    <property type="match status" value="1"/>
</dbReference>
<dbReference type="RefSeq" id="XP_026277315.1">
    <property type="nucleotide sequence ID" value="XM_026421530.2"/>
</dbReference>
<dbReference type="InterPro" id="IPR000086">
    <property type="entry name" value="NUDIX_hydrolase_dom"/>
</dbReference>
<dbReference type="Proteomes" id="UP000504606">
    <property type="component" value="Unplaced"/>
</dbReference>
<dbReference type="GO" id="GO:0010945">
    <property type="term" value="F:coenzyme A diphosphatase activity"/>
    <property type="evidence" value="ECO:0007669"/>
    <property type="project" value="InterPro"/>
</dbReference>
<feature type="domain" description="Nudix hydrolase" evidence="7">
    <location>
        <begin position="92"/>
        <end position="233"/>
    </location>
</feature>
<accession>A0A6J1SDE0</accession>
<dbReference type="KEGG" id="foc:113205778"/>
<keyword evidence="4" id="KW-0378">Hydrolase</keyword>
<reference evidence="9" key="1">
    <citation type="submission" date="2025-08" db="UniProtKB">
        <authorList>
            <consortium name="RefSeq"/>
        </authorList>
    </citation>
    <scope>IDENTIFICATION</scope>
    <source>
        <tissue evidence="9">Whole organism</tissue>
    </source>
</reference>
<dbReference type="PANTHER" id="PTHR12992">
    <property type="entry name" value="NUDIX HYDROLASE"/>
    <property type="match status" value="1"/>
</dbReference>
<dbReference type="Gene3D" id="3.90.79.10">
    <property type="entry name" value="Nucleoside Triphosphate Pyrophosphohydrolase"/>
    <property type="match status" value="1"/>
</dbReference>
<dbReference type="CDD" id="cd03426">
    <property type="entry name" value="NUDIX_CoAse_Nudt7"/>
    <property type="match status" value="1"/>
</dbReference>
<dbReference type="AlphaFoldDB" id="A0A6J1SDE0"/>
<evidence type="ECO:0000259" key="7">
    <source>
        <dbReference type="PROSITE" id="PS51462"/>
    </source>
</evidence>
<dbReference type="GeneID" id="113205778"/>
<proteinExistence type="predicted"/>
<dbReference type="PANTHER" id="PTHR12992:SF11">
    <property type="entry name" value="MITOCHONDRIAL COENZYME A DIPHOSPHATASE NUDT8"/>
    <property type="match status" value="1"/>
</dbReference>
<protein>
    <submittedName>
        <fullName evidence="9">Mitochondrial coenzyme A diphosphatase NUDT8</fullName>
    </submittedName>
</protein>
<sequence length="270" mass="29571">MLPHSFMRSALRTAHCGPLGGVIVPKQQVRLPSAVDFSTAGSNAGSQQNAVEDALSPGNVLSAASREACLRRLSRMSSLRPPSAPPPGAAKPKEAAILVSLCLVGDEVCLLYTLRSPHMSSHRGQVSYPGGMKDDEDADHEATALRETEEELGISRDQVEIWGRCPPMESANRVTCQPIIGYLGSVDVNRLEYNPKEVGDVFTIPLRYLCDENNFRYTQFRTGKGYVIPVFLGGKYKVWGLTAGVTHIFLSALLPTIYKNKVHYIKPIKF</sequence>
<evidence type="ECO:0000256" key="3">
    <source>
        <dbReference type="ARBA" id="ARBA00022723"/>
    </source>
</evidence>
<evidence type="ECO:0000313" key="9">
    <source>
        <dbReference type="RefSeq" id="XP_026277315.1"/>
    </source>
</evidence>
<evidence type="ECO:0000313" key="8">
    <source>
        <dbReference type="Proteomes" id="UP000504606"/>
    </source>
</evidence>
<keyword evidence="6" id="KW-0464">Manganese</keyword>
<organism evidence="8 9">
    <name type="scientific">Frankliniella occidentalis</name>
    <name type="common">Western flower thrips</name>
    <name type="synonym">Euthrips occidentalis</name>
    <dbReference type="NCBI Taxonomy" id="133901"/>
    <lineage>
        <taxon>Eukaryota</taxon>
        <taxon>Metazoa</taxon>
        <taxon>Ecdysozoa</taxon>
        <taxon>Arthropoda</taxon>
        <taxon>Hexapoda</taxon>
        <taxon>Insecta</taxon>
        <taxon>Pterygota</taxon>
        <taxon>Neoptera</taxon>
        <taxon>Paraneoptera</taxon>
        <taxon>Thysanoptera</taxon>
        <taxon>Terebrantia</taxon>
        <taxon>Thripoidea</taxon>
        <taxon>Thripidae</taxon>
        <taxon>Frankliniella</taxon>
    </lineage>
</organism>
<evidence type="ECO:0000256" key="5">
    <source>
        <dbReference type="ARBA" id="ARBA00022842"/>
    </source>
</evidence>
<dbReference type="GO" id="GO:0046872">
    <property type="term" value="F:metal ion binding"/>
    <property type="evidence" value="ECO:0007669"/>
    <property type="project" value="UniProtKB-KW"/>
</dbReference>
<keyword evidence="5" id="KW-0460">Magnesium</keyword>
<name>A0A6J1SDE0_FRAOC</name>
<evidence type="ECO:0000256" key="2">
    <source>
        <dbReference type="ARBA" id="ARBA00001946"/>
    </source>
</evidence>